<keyword evidence="2" id="KW-1185">Reference proteome</keyword>
<evidence type="ECO:0000313" key="2">
    <source>
        <dbReference type="Proteomes" id="UP001320706"/>
    </source>
</evidence>
<comment type="caution">
    <text evidence="1">The sequence shown here is derived from an EMBL/GenBank/DDBJ whole genome shotgun (WGS) entry which is preliminary data.</text>
</comment>
<proteinExistence type="predicted"/>
<accession>A0ACC3SNZ9</accession>
<reference evidence="1" key="1">
    <citation type="submission" date="2024-02" db="EMBL/GenBank/DDBJ databases">
        <title>Metagenome Assembled Genome of Zalaria obscura JY119.</title>
        <authorList>
            <person name="Vighnesh L."/>
            <person name="Jagadeeshwari U."/>
            <person name="Venkata Ramana C."/>
            <person name="Sasikala C."/>
        </authorList>
    </citation>
    <scope>NUCLEOTIDE SEQUENCE</scope>
    <source>
        <strain evidence="1">JY119</strain>
    </source>
</reference>
<protein>
    <submittedName>
        <fullName evidence="1">Uncharacterized protein</fullName>
    </submittedName>
</protein>
<organism evidence="1 2">
    <name type="scientific">Zalaria obscura</name>
    <dbReference type="NCBI Taxonomy" id="2024903"/>
    <lineage>
        <taxon>Eukaryota</taxon>
        <taxon>Fungi</taxon>
        <taxon>Dikarya</taxon>
        <taxon>Ascomycota</taxon>
        <taxon>Pezizomycotina</taxon>
        <taxon>Dothideomycetes</taxon>
        <taxon>Dothideomycetidae</taxon>
        <taxon>Dothideales</taxon>
        <taxon>Zalariaceae</taxon>
        <taxon>Zalaria</taxon>
    </lineage>
</organism>
<gene>
    <name evidence="1" type="ORF">M8818_000034</name>
</gene>
<name>A0ACC3SNZ9_9PEZI</name>
<evidence type="ECO:0000313" key="1">
    <source>
        <dbReference type="EMBL" id="KAK8221869.1"/>
    </source>
</evidence>
<dbReference type="EMBL" id="JAMKPW020000001">
    <property type="protein sequence ID" value="KAK8221869.1"/>
    <property type="molecule type" value="Genomic_DNA"/>
</dbReference>
<dbReference type="Proteomes" id="UP001320706">
    <property type="component" value="Unassembled WGS sequence"/>
</dbReference>
<sequence>MSSDLSTTSSLTNTTNQNMDFLCDELEQMALNAVIPSDDTPEILSQQLERFMQLFQYSRTEAKDTIHKQREDTLRPRVSDALWEEVRGTKEAQGYDREAYDHENFRLRTGIKASKPASDATSADSSYLVIFHGLVDLKGFQLAAALKVPLSQITVSEDEEGRGCCLVETLSKSTLEHRLAATFPDAKTTVIPFRGPAKKELSPWSLYPMLGVDTTMPQYRGLTAPPAQDQYPLWYFFYGTLADREKLASLFRLPVTEISSLVPAKITGGMIKTWGNRYKALVDGSAHAEVEGWAYLVADVEQEDALRAYETDRYQVVRCTINMDETSVQGCSFRFVDPTGLD</sequence>